<proteinExistence type="predicted"/>
<protein>
    <recommendedName>
        <fullName evidence="3">Sugar ABC transporter ATPase</fullName>
    </recommendedName>
</protein>
<evidence type="ECO:0000313" key="1">
    <source>
        <dbReference type="EMBL" id="OEE34892.1"/>
    </source>
</evidence>
<dbReference type="AlphaFoldDB" id="A0A853R3L4"/>
<dbReference type="Proteomes" id="UP000094808">
    <property type="component" value="Unassembled WGS sequence"/>
</dbReference>
<reference evidence="1 2" key="1">
    <citation type="journal article" date="2012" name="Science">
        <title>Ecological populations of bacteria act as socially cohesive units of antibiotic production and resistance.</title>
        <authorList>
            <person name="Cordero O.X."/>
            <person name="Wildschutte H."/>
            <person name="Kirkup B."/>
            <person name="Proehl S."/>
            <person name="Ngo L."/>
            <person name="Hussain F."/>
            <person name="Le Roux F."/>
            <person name="Mincer T."/>
            <person name="Polz M.F."/>
        </authorList>
    </citation>
    <scope>NUCLEOTIDE SEQUENCE [LARGE SCALE GENOMIC DNA]</scope>
    <source>
        <strain evidence="1 2">FS-238</strain>
    </source>
</reference>
<sequence>MRWIWIWILCVISAPVMAGKVLLIESYEQGYEWDASYVSALKQSLTPAHELHIFEMDTKRVPASRYSQIAEQAFSQYQQLKPQVVVLGDDNALVYMLPKLYNEPISIVFLGINSNPRKFMAQYQGQAKVTGILERPLYVKTMGEIGRMLDKDKRKVLVLFDSGSTASIALEFMQTQASMIEKNLGIATEIASVAIEKEWQTRISTAKEQGFGAIVVGLYQTLVDESENNVPADTVLTWTNQHTEVPLFGFWDFSIGAGKAAGGVVLAGRDQGEMAGKTVLRILNNNEDASRIPIQIGQQGRAIYHQGEMSRWGLSAPEGWMKID</sequence>
<organism evidence="1 2">
    <name type="scientific">Vibrio ordalii FS-238</name>
    <dbReference type="NCBI Taxonomy" id="617133"/>
    <lineage>
        <taxon>Bacteria</taxon>
        <taxon>Pseudomonadati</taxon>
        <taxon>Pseudomonadota</taxon>
        <taxon>Gammaproteobacteria</taxon>
        <taxon>Vibrionales</taxon>
        <taxon>Vibrionaceae</taxon>
        <taxon>Vibrio</taxon>
    </lineage>
</organism>
<evidence type="ECO:0000313" key="2">
    <source>
        <dbReference type="Proteomes" id="UP000094808"/>
    </source>
</evidence>
<comment type="caution">
    <text evidence="1">The sequence shown here is derived from an EMBL/GenBank/DDBJ whole genome shotgun (WGS) entry which is preliminary data.</text>
</comment>
<dbReference type="EMBL" id="AJYS02000215">
    <property type="protein sequence ID" value="OEE34892.1"/>
    <property type="molecule type" value="Genomic_DNA"/>
</dbReference>
<gene>
    <name evidence="1" type="ORF">A1QS_00610</name>
</gene>
<dbReference type="InterPro" id="IPR007487">
    <property type="entry name" value="ABC_transpt-TYRBP-like"/>
</dbReference>
<dbReference type="RefSeq" id="WP_017045095.1">
    <property type="nucleotide sequence ID" value="NZ_AJYS02000215.1"/>
</dbReference>
<keyword evidence="2" id="KW-1185">Reference proteome</keyword>
<dbReference type="PANTHER" id="PTHR35271:SF1">
    <property type="entry name" value="ABC TRANSPORTER, SUBSTRATE-BINDING LIPOPROTEIN"/>
    <property type="match status" value="1"/>
</dbReference>
<dbReference type="PANTHER" id="PTHR35271">
    <property type="entry name" value="ABC TRANSPORTER, SUBSTRATE-BINDING LIPOPROTEIN-RELATED"/>
    <property type="match status" value="1"/>
</dbReference>
<name>A0A853R3L4_9VIBR</name>
<dbReference type="Gene3D" id="3.40.50.2300">
    <property type="match status" value="2"/>
</dbReference>
<evidence type="ECO:0008006" key="3">
    <source>
        <dbReference type="Google" id="ProtNLM"/>
    </source>
</evidence>
<accession>A0A853R3L4</accession>